<accession>M5TUT3</accession>
<dbReference type="Proteomes" id="UP000011885">
    <property type="component" value="Unassembled WGS sequence"/>
</dbReference>
<dbReference type="PATRIC" id="fig|1263870.3.peg.5987"/>
<organism evidence="1 2">
    <name type="scientific">Rhodopirellula sallentina SM41</name>
    <dbReference type="NCBI Taxonomy" id="1263870"/>
    <lineage>
        <taxon>Bacteria</taxon>
        <taxon>Pseudomonadati</taxon>
        <taxon>Planctomycetota</taxon>
        <taxon>Planctomycetia</taxon>
        <taxon>Pirellulales</taxon>
        <taxon>Pirellulaceae</taxon>
        <taxon>Rhodopirellula</taxon>
    </lineage>
</organism>
<name>M5TUT3_9BACT</name>
<evidence type="ECO:0000313" key="2">
    <source>
        <dbReference type="Proteomes" id="UP000011885"/>
    </source>
</evidence>
<dbReference type="EMBL" id="ANOH01000399">
    <property type="protein sequence ID" value="EMI52925.1"/>
    <property type="molecule type" value="Genomic_DNA"/>
</dbReference>
<proteinExistence type="predicted"/>
<comment type="caution">
    <text evidence="1">The sequence shown here is derived from an EMBL/GenBank/DDBJ whole genome shotgun (WGS) entry which is preliminary data.</text>
</comment>
<gene>
    <name evidence="1" type="ORF">RSSM_05652</name>
</gene>
<dbReference type="AlphaFoldDB" id="M5TUT3"/>
<reference evidence="1 2" key="1">
    <citation type="journal article" date="2013" name="Mar. Genomics">
        <title>Expression of sulfatases in Rhodopirellula baltica and the diversity of sulfatases in the genus Rhodopirellula.</title>
        <authorList>
            <person name="Wegner C.E."/>
            <person name="Richter-Heitmann T."/>
            <person name="Klindworth A."/>
            <person name="Klockow C."/>
            <person name="Richter M."/>
            <person name="Achstetter T."/>
            <person name="Glockner F.O."/>
            <person name="Harder J."/>
        </authorList>
    </citation>
    <scope>NUCLEOTIDE SEQUENCE [LARGE SCALE GENOMIC DNA]</scope>
    <source>
        <strain evidence="1 2">SM41</strain>
    </source>
</reference>
<keyword evidence="2" id="KW-1185">Reference proteome</keyword>
<evidence type="ECO:0000313" key="1">
    <source>
        <dbReference type="EMBL" id="EMI52925.1"/>
    </source>
</evidence>
<sequence length="140" mass="15055">MYLLISGIRFADFAPFPKQDRNMKSRFCGVVMLGMIALAGCDDSSQHLQTASTTDGPPPSQEILAALASADKLDGKEDHVIGKCYVCQLSMNGKSELTAEAHGYTACMCSSFCRDHFTSDPDDVISNTAIPTASDETITH</sequence>
<protein>
    <submittedName>
        <fullName evidence="1">Uncharacterized protein</fullName>
    </submittedName>
</protein>